<feature type="compositionally biased region" description="Low complexity" evidence="13">
    <location>
        <begin position="1845"/>
        <end position="1856"/>
    </location>
</feature>
<evidence type="ECO:0000256" key="4">
    <source>
        <dbReference type="ARBA" id="ARBA00022692"/>
    </source>
</evidence>
<dbReference type="GO" id="GO:0005886">
    <property type="term" value="C:plasma membrane"/>
    <property type="evidence" value="ECO:0007669"/>
    <property type="project" value="TreeGrafter"/>
</dbReference>
<feature type="region of interest" description="Disordered" evidence="13">
    <location>
        <begin position="1121"/>
        <end position="1293"/>
    </location>
</feature>
<evidence type="ECO:0000256" key="11">
    <source>
        <dbReference type="ARBA" id="ARBA00023180"/>
    </source>
</evidence>
<feature type="region of interest" description="Disordered" evidence="13">
    <location>
        <begin position="1062"/>
        <end position="1082"/>
    </location>
</feature>
<feature type="transmembrane region" description="Helical" evidence="14">
    <location>
        <begin position="693"/>
        <end position="714"/>
    </location>
</feature>
<dbReference type="GO" id="GO:0006629">
    <property type="term" value="P:lipid metabolic process"/>
    <property type="evidence" value="ECO:0007669"/>
    <property type="project" value="UniProtKB-KW"/>
</dbReference>
<feature type="compositionally biased region" description="Polar residues" evidence="13">
    <location>
        <begin position="1700"/>
        <end position="1710"/>
    </location>
</feature>
<feature type="transmembrane region" description="Helical" evidence="14">
    <location>
        <begin position="726"/>
        <end position="749"/>
    </location>
</feature>
<feature type="compositionally biased region" description="Polar residues" evidence="13">
    <location>
        <begin position="1883"/>
        <end position="1901"/>
    </location>
</feature>
<feature type="compositionally biased region" description="Acidic residues" evidence="13">
    <location>
        <begin position="1631"/>
        <end position="1641"/>
    </location>
</feature>
<feature type="compositionally biased region" description="Basic and acidic residues" evidence="13">
    <location>
        <begin position="1142"/>
        <end position="1153"/>
    </location>
</feature>
<evidence type="ECO:0000256" key="7">
    <source>
        <dbReference type="ARBA" id="ARBA00023055"/>
    </source>
</evidence>
<evidence type="ECO:0000256" key="14">
    <source>
        <dbReference type="SAM" id="Phobius"/>
    </source>
</evidence>
<feature type="region of interest" description="Disordered" evidence="13">
    <location>
        <begin position="1763"/>
        <end position="1785"/>
    </location>
</feature>
<keyword evidence="8" id="KW-0443">Lipid metabolism</keyword>
<accession>A0A6A7FZJ5</accession>
<feature type="compositionally biased region" description="Low complexity" evidence="13">
    <location>
        <begin position="1951"/>
        <end position="1962"/>
    </location>
</feature>
<feature type="transmembrane region" description="Helical" evidence="14">
    <location>
        <begin position="842"/>
        <end position="866"/>
    </location>
</feature>
<dbReference type="GO" id="GO:0015485">
    <property type="term" value="F:cholesterol binding"/>
    <property type="evidence" value="ECO:0007669"/>
    <property type="project" value="TreeGrafter"/>
</dbReference>
<comment type="subcellular location">
    <subcellularLocation>
        <location evidence="1">Endomembrane system</location>
        <topology evidence="1">Multi-pass membrane protein</topology>
    </subcellularLocation>
</comment>
<dbReference type="SUPFAM" id="SSF82866">
    <property type="entry name" value="Multidrug efflux transporter AcrB transmembrane domain"/>
    <property type="match status" value="2"/>
</dbReference>
<feature type="region of interest" description="Disordered" evidence="13">
    <location>
        <begin position="1622"/>
        <end position="1713"/>
    </location>
</feature>
<dbReference type="GO" id="GO:0030299">
    <property type="term" value="P:intestinal cholesterol absorption"/>
    <property type="evidence" value="ECO:0007669"/>
    <property type="project" value="TreeGrafter"/>
</dbReference>
<feature type="transmembrane region" description="Helical" evidence="14">
    <location>
        <begin position="320"/>
        <end position="341"/>
    </location>
</feature>
<feature type="transmembrane region" description="Helical" evidence="14">
    <location>
        <begin position="761"/>
        <end position="784"/>
    </location>
</feature>
<evidence type="ECO:0000256" key="6">
    <source>
        <dbReference type="ARBA" id="ARBA00022989"/>
    </source>
</evidence>
<feature type="region of interest" description="Disordered" evidence="13">
    <location>
        <begin position="1812"/>
        <end position="1865"/>
    </location>
</feature>
<dbReference type="GO" id="GO:0015918">
    <property type="term" value="P:sterol transport"/>
    <property type="evidence" value="ECO:0007669"/>
    <property type="project" value="TreeGrafter"/>
</dbReference>
<feature type="compositionally biased region" description="Polar residues" evidence="13">
    <location>
        <begin position="1062"/>
        <end position="1073"/>
    </location>
</feature>
<feature type="transmembrane region" description="Helical" evidence="14">
    <location>
        <begin position="43"/>
        <end position="63"/>
    </location>
</feature>
<evidence type="ECO:0000256" key="12">
    <source>
        <dbReference type="ARBA" id="ARBA00034049"/>
    </source>
</evidence>
<evidence type="ECO:0000256" key="10">
    <source>
        <dbReference type="ARBA" id="ARBA00023157"/>
    </source>
</evidence>
<feature type="compositionally biased region" description="Basic residues" evidence="13">
    <location>
        <begin position="1262"/>
        <end position="1278"/>
    </location>
</feature>
<dbReference type="PANTHER" id="PTHR45727:SF2">
    <property type="entry name" value="NPC INTRACELLULAR CHOLESTEROL TRANSPORTER 1"/>
    <property type="match status" value="1"/>
</dbReference>
<dbReference type="PROSITE" id="PS50156">
    <property type="entry name" value="SSD"/>
    <property type="match status" value="1"/>
</dbReference>
<feature type="compositionally biased region" description="Low complexity" evidence="13">
    <location>
        <begin position="1680"/>
        <end position="1698"/>
    </location>
</feature>
<keyword evidence="6 14" id="KW-1133">Transmembrane helix</keyword>
<feature type="domain" description="SSD" evidence="15">
    <location>
        <begin position="692"/>
        <end position="866"/>
    </location>
</feature>
<evidence type="ECO:0000259" key="15">
    <source>
        <dbReference type="PROSITE" id="PS50156"/>
    </source>
</evidence>
<protein>
    <submittedName>
        <fullName evidence="16">Niemann-Pick C1 protein-like</fullName>
    </submittedName>
</protein>
<dbReference type="GO" id="GO:0012505">
    <property type="term" value="C:endomembrane system"/>
    <property type="evidence" value="ECO:0007669"/>
    <property type="project" value="UniProtKB-SubCell"/>
</dbReference>
<dbReference type="InterPro" id="IPR032190">
    <property type="entry name" value="NPC1_N"/>
</dbReference>
<organism evidence="16">
    <name type="scientific">Hirondellea gigas</name>
    <dbReference type="NCBI Taxonomy" id="1518452"/>
    <lineage>
        <taxon>Eukaryota</taxon>
        <taxon>Metazoa</taxon>
        <taxon>Ecdysozoa</taxon>
        <taxon>Arthropoda</taxon>
        <taxon>Crustacea</taxon>
        <taxon>Multicrustacea</taxon>
        <taxon>Malacostraca</taxon>
        <taxon>Eumalacostraca</taxon>
        <taxon>Peracarida</taxon>
        <taxon>Amphipoda</taxon>
        <taxon>Amphilochidea</taxon>
        <taxon>Lysianassida</taxon>
        <taxon>Lysianassidira</taxon>
        <taxon>Lysianassoidea</taxon>
        <taxon>Lysianassidae</taxon>
        <taxon>Hirondellea</taxon>
    </lineage>
</organism>
<dbReference type="InterPro" id="IPR053956">
    <property type="entry name" value="NPC1_MLD"/>
</dbReference>
<keyword evidence="10" id="KW-1015">Disulfide bond</keyword>
<evidence type="ECO:0000256" key="9">
    <source>
        <dbReference type="ARBA" id="ARBA00023136"/>
    </source>
</evidence>
<keyword evidence="9 14" id="KW-0472">Membrane</keyword>
<evidence type="ECO:0000256" key="1">
    <source>
        <dbReference type="ARBA" id="ARBA00004127"/>
    </source>
</evidence>
<dbReference type="Pfam" id="PF16414">
    <property type="entry name" value="NPC1_N"/>
    <property type="match status" value="1"/>
</dbReference>
<keyword evidence="11" id="KW-0325">Glycoprotein</keyword>
<feature type="transmembrane region" description="Helical" evidence="14">
    <location>
        <begin position="1550"/>
        <end position="1568"/>
    </location>
</feature>
<sequence length="1977" mass="219378">MELQQISIGGDTASVYRCNSRDILRNRNNCDNKTERTFVWRRWSLQNMFLIFLLVMMAVSQAVGGQCIWREECGNEGRGSNVNCAYNGTSRPLSSEATDMLRQACPELLEEYGSGPVETCCNAEQVLSLSNSLNLMKMLLARCPACMRNIRLPFCYMTCSPMQTTFLQPTEYAPATFTHQAGKHMVRGIDFYISRSFVNDIYGSCRDVVNPSTNGRVMEMFCGKWGAAQCSGERLFDYLGDYSANEHTPLHINYHYSDPGDIFPQGIVPLDKTVQHCSNKLPTSLACTCADCQLSCPLIRYTWDADGTGDPWLMFGYDGLAVAMCLTAILCNAIFLVLFAYCHRRNKKYKAVMVERSLRNHEEFRSAFATRIAQMNQNKPQFTGEDENSLLNGRPAEDLPVCVTRDELTVCDRITSWTQTTVDDIFEKWGTFCATHPWKMIALGLSVASSLCVGIIYLQMTTDPVELWASANSKSRMQKDYYDENFEPFYRTAQIFIRPVGYSSFESNNLTFGPVFNKSFLQEVLQLQNYIEHEISAKVDEETIKLDNICNKPLSPDNTNCNIQSILNYWQNDEALLNSSDAPSHAQKCINNRYFPECLGTYGGPVLPHVALGGFLAEDQALSEEPDYFIADTLVITFPIDNFFNKTKLAPALAWENEFNEYLLEYDNPSLDIAFRSERSIEDELERMSKSDIPTIIVSYVIMFIYIALALGRTDQPSKLLLSTKVTLGLGGVLIVLLSVFAAVGFYGYVGVPCTMLIIEVIPFLVLAVGVDNIFILVESYASLDKSELRGLTGVMRDRKRAQLLGRAVGDVGPSMLLSSLSQSCCFFLGALSDMPAVRAFALYAGMALLINFILQMTLFVALFSLDIRREEANRLDVLCCIKKSKSLDVENETRFLPRLFEKSYAPFLMRPCVRALVMVVFFFWVCASIAMVPHIEIGLEEELSMPDDSYVLKYFEYLEKYGCVGPPVYFVLKHGYNFSDYNMQNKVCSHLGCNKDSLVIQIKLASQIPNHTFIAVPSSAWIDDYFEWSLEPRCCRLYNNGSFCTRDAEENWAPPCIPYSDTKNSSQKQLTTPIPAYDDGDYSYGDSNFNYYDGEPKHKNVEDVDFDDADYYDEYDYSYGDRNPEYGYDAPKKKASNSDSVKPKEAPKEKAPENIIADTPETRGNIADKSSISEAAADAVTAAAVRQPSTLGGEQHGDDGWPDYKIGNSSQKFTTSSESPQSSPANASVVADSDGDSGAATGGGISGSGDAAGGGVDKTTGRHHARTGGKPHSKPKQQHSEVADVASGGSKVRVRRDIAGRRDGCGARRRKMEPLCNHCPIPPLPFNEFRPDPQLFDQYLPMFLKDNPDMKCPKAGHAAYGQNVKISYDESGNPVTAASAFMTYHTVMRTSKQFYEAMRVARSIAENITRTLNLVEKDGKFVPGDTNYEVFPYSVFYVFYEQYLTMWEDTVRMMAISVISIFFITLIMMGMDLASSMVIMMTVVLILTNLGGLMYLWGISLNALSLVNLIVAIGISVEFCSHTTRAFAVSELDTRIDRAKYAITKMGPSVLSGITLSDMGVVVLAFANSQIFQVFYFRMYFGMVIIGALHGLMLLPVLLSFVGPRRKKIVKACLPDRANNPSGSVQLDDIQGDENEEQEQYVDKTNLASTCNNTTPARVTNNRSVISPHLNNFTGENRSSSTPATPISSAGSSSEASKNIRNSKSNLNPRVQRGAKYVKHQKGSGMTLNDTDQNSLIAEEDDAYNNLDHQIYATTNNYNNNCDSTDAPNNANDKSKVSSSNSNINFRRFSDSNQSLGCRPVSASNSNISFRTANSENGNAFSNERLSGSIHSPSPVEEVGDYISSTSRPGSTSSTIKSTHSNASDKSNLVAKVYSNNGKIASISNLNSGTPKHKNTQVNRSSSNSSSYSSKQHPVTLNRMGGVGITNGCAREYEEERRRHSSERGSNAIAATHHTTASSATLGRPNTAARHNRQRD</sequence>
<feature type="compositionally biased region" description="Low complexity" evidence="13">
    <location>
        <begin position="1902"/>
        <end position="1911"/>
    </location>
</feature>
<dbReference type="Pfam" id="PF22314">
    <property type="entry name" value="NPC1_MLD"/>
    <property type="match status" value="1"/>
</dbReference>
<feature type="compositionally biased region" description="Low complexity" evidence="13">
    <location>
        <begin position="1176"/>
        <end position="1186"/>
    </location>
</feature>
<proteinExistence type="evidence at transcript level"/>
<keyword evidence="5" id="KW-0732">Signal</keyword>
<feature type="compositionally biased region" description="Low complexity" evidence="13">
    <location>
        <begin position="1228"/>
        <end position="1240"/>
    </location>
</feature>
<feature type="region of interest" description="Disordered" evidence="13">
    <location>
        <begin position="1883"/>
        <end position="1977"/>
    </location>
</feature>
<dbReference type="GO" id="GO:0042632">
    <property type="term" value="P:cholesterol homeostasis"/>
    <property type="evidence" value="ECO:0007669"/>
    <property type="project" value="TreeGrafter"/>
</dbReference>
<feature type="compositionally biased region" description="Polar residues" evidence="13">
    <location>
        <begin position="1812"/>
        <end position="1833"/>
    </location>
</feature>
<dbReference type="FunFam" id="1.20.1640.10:FF:000008">
    <property type="entry name" value="NPC intracellular cholesterol transporter 1"/>
    <property type="match status" value="1"/>
</dbReference>
<keyword evidence="4 14" id="KW-0812">Transmembrane</keyword>
<feature type="transmembrane region" description="Helical" evidence="14">
    <location>
        <begin position="913"/>
        <end position="933"/>
    </location>
</feature>
<evidence type="ECO:0000313" key="16">
    <source>
        <dbReference type="EMBL" id="LAC23275.1"/>
    </source>
</evidence>
<evidence type="ECO:0000256" key="5">
    <source>
        <dbReference type="ARBA" id="ARBA00022729"/>
    </source>
</evidence>
<name>A0A6A7FZJ5_9CRUS</name>
<dbReference type="PANTHER" id="PTHR45727">
    <property type="entry name" value="NPC INTRACELLULAR CHOLESTEROL TRANSPORTER 1"/>
    <property type="match status" value="1"/>
</dbReference>
<feature type="transmembrane region" description="Helical" evidence="14">
    <location>
        <begin position="1580"/>
        <end position="1603"/>
    </location>
</feature>
<evidence type="ECO:0000256" key="3">
    <source>
        <dbReference type="ARBA" id="ARBA00022448"/>
    </source>
</evidence>
<dbReference type="InterPro" id="IPR000731">
    <property type="entry name" value="SSD"/>
</dbReference>
<keyword evidence="7" id="KW-0445">Lipid transport</keyword>
<reference evidence="16" key="1">
    <citation type="submission" date="2017-11" db="EMBL/GenBank/DDBJ databases">
        <title>The sensing device of the deep-sea amphipod.</title>
        <authorList>
            <person name="Kobayashi H."/>
            <person name="Nagahama T."/>
            <person name="Arai W."/>
            <person name="Sasagawa Y."/>
            <person name="Umeda M."/>
            <person name="Hayashi T."/>
            <person name="Nikaido I."/>
            <person name="Watanabe H."/>
            <person name="Oguri K."/>
            <person name="Kitazato H."/>
            <person name="Fujioka K."/>
            <person name="Kido Y."/>
            <person name="Takami H."/>
        </authorList>
    </citation>
    <scope>NUCLEOTIDE SEQUENCE</scope>
    <source>
        <tissue evidence="16">Whole body</tissue>
    </source>
</reference>
<keyword evidence="3" id="KW-0813">Transport</keyword>
<feature type="transmembrane region" description="Helical" evidence="14">
    <location>
        <begin position="1504"/>
        <end position="1529"/>
    </location>
</feature>
<comment type="similarity">
    <text evidence="2">Belongs to the patched family.</text>
</comment>
<dbReference type="Pfam" id="PF12349">
    <property type="entry name" value="Sterol-sensing"/>
    <property type="match status" value="1"/>
</dbReference>
<feature type="compositionally biased region" description="Polar residues" evidence="13">
    <location>
        <begin position="1647"/>
        <end position="1679"/>
    </location>
</feature>
<feature type="transmembrane region" description="Helical" evidence="14">
    <location>
        <begin position="1479"/>
        <end position="1498"/>
    </location>
</feature>
<evidence type="ECO:0000256" key="13">
    <source>
        <dbReference type="SAM" id="MobiDB-lite"/>
    </source>
</evidence>
<evidence type="ECO:0000256" key="8">
    <source>
        <dbReference type="ARBA" id="ARBA00023098"/>
    </source>
</evidence>
<comment type="catalytic activity">
    <reaction evidence="12">
        <text>cholesterol(in) = cholesterol(out)</text>
        <dbReference type="Rhea" id="RHEA:39747"/>
        <dbReference type="ChEBI" id="CHEBI:16113"/>
    </reaction>
</comment>
<dbReference type="Gene3D" id="1.20.1640.10">
    <property type="entry name" value="Multidrug efflux transporter AcrB transmembrane domain"/>
    <property type="match status" value="2"/>
</dbReference>
<evidence type="ECO:0000256" key="2">
    <source>
        <dbReference type="ARBA" id="ARBA00005585"/>
    </source>
</evidence>
<feature type="compositionally biased region" description="Polar residues" evidence="13">
    <location>
        <begin position="1208"/>
        <end position="1227"/>
    </location>
</feature>
<feature type="transmembrane region" description="Helical" evidence="14">
    <location>
        <begin position="1452"/>
        <end position="1472"/>
    </location>
</feature>
<feature type="compositionally biased region" description="Gly residues" evidence="13">
    <location>
        <begin position="1241"/>
        <end position="1257"/>
    </location>
</feature>
<feature type="compositionally biased region" description="Low complexity" evidence="13">
    <location>
        <begin position="1770"/>
        <end position="1785"/>
    </location>
</feature>
<dbReference type="InterPro" id="IPR053958">
    <property type="entry name" value="HMGCR/SNAP/NPC1-like_SSD"/>
</dbReference>
<dbReference type="EMBL" id="IACT01004065">
    <property type="protein sequence ID" value="LAC23275.1"/>
    <property type="molecule type" value="mRNA"/>
</dbReference>